<name>A0A9D3TK94_MEGAT</name>
<protein>
    <submittedName>
        <fullName evidence="2">Uncharacterized protein</fullName>
    </submittedName>
</protein>
<dbReference type="AlphaFoldDB" id="A0A9D3TK94"/>
<evidence type="ECO:0000256" key="1">
    <source>
        <dbReference type="SAM" id="MobiDB-lite"/>
    </source>
</evidence>
<gene>
    <name evidence="2" type="ORF">MATL_G00035390</name>
</gene>
<keyword evidence="3" id="KW-1185">Reference proteome</keyword>
<organism evidence="2 3">
    <name type="scientific">Megalops atlanticus</name>
    <name type="common">Tarpon</name>
    <name type="synonym">Clupea gigantea</name>
    <dbReference type="NCBI Taxonomy" id="7932"/>
    <lineage>
        <taxon>Eukaryota</taxon>
        <taxon>Metazoa</taxon>
        <taxon>Chordata</taxon>
        <taxon>Craniata</taxon>
        <taxon>Vertebrata</taxon>
        <taxon>Euteleostomi</taxon>
        <taxon>Actinopterygii</taxon>
        <taxon>Neopterygii</taxon>
        <taxon>Teleostei</taxon>
        <taxon>Elopiformes</taxon>
        <taxon>Megalopidae</taxon>
        <taxon>Megalops</taxon>
    </lineage>
</organism>
<feature type="region of interest" description="Disordered" evidence="1">
    <location>
        <begin position="1"/>
        <end position="50"/>
    </location>
</feature>
<proteinExistence type="predicted"/>
<reference evidence="2" key="1">
    <citation type="submission" date="2021-01" db="EMBL/GenBank/DDBJ databases">
        <authorList>
            <person name="Zahm M."/>
            <person name="Roques C."/>
            <person name="Cabau C."/>
            <person name="Klopp C."/>
            <person name="Donnadieu C."/>
            <person name="Jouanno E."/>
            <person name="Lampietro C."/>
            <person name="Louis A."/>
            <person name="Herpin A."/>
            <person name="Echchiki A."/>
            <person name="Berthelot C."/>
            <person name="Parey E."/>
            <person name="Roest-Crollius H."/>
            <person name="Braasch I."/>
            <person name="Postlethwait J."/>
            <person name="Bobe J."/>
            <person name="Montfort J."/>
            <person name="Bouchez O."/>
            <person name="Begum T."/>
            <person name="Mejri S."/>
            <person name="Adams A."/>
            <person name="Chen W.-J."/>
            <person name="Guiguen Y."/>
        </authorList>
    </citation>
    <scope>NUCLEOTIDE SEQUENCE</scope>
    <source>
        <strain evidence="2">YG-15Mar2019-1</strain>
        <tissue evidence="2">Brain</tissue>
    </source>
</reference>
<dbReference type="Proteomes" id="UP001046870">
    <property type="component" value="Chromosome 2"/>
</dbReference>
<evidence type="ECO:0000313" key="2">
    <source>
        <dbReference type="EMBL" id="KAG7488494.1"/>
    </source>
</evidence>
<dbReference type="OrthoDB" id="10599321at2759"/>
<dbReference type="EMBL" id="JAFDVH010000002">
    <property type="protein sequence ID" value="KAG7488494.1"/>
    <property type="molecule type" value="Genomic_DNA"/>
</dbReference>
<accession>A0A9D3TK94</accession>
<comment type="caution">
    <text evidence="2">The sequence shown here is derived from an EMBL/GenBank/DDBJ whole genome shotgun (WGS) entry which is preliminary data.</text>
</comment>
<feature type="compositionally biased region" description="Low complexity" evidence="1">
    <location>
        <begin position="35"/>
        <end position="50"/>
    </location>
</feature>
<evidence type="ECO:0000313" key="3">
    <source>
        <dbReference type="Proteomes" id="UP001046870"/>
    </source>
</evidence>
<sequence length="170" mass="18604">MTEEIRSVRATGTPAPPEPSLLTRRPGSDRPWLLGGQPTGPTSPGPSRQGLRAWPGDAGICCREPGSRSAARVATEIKVLRTAAVHAEREEICFPCKCVRKQPAVTLCRLAACIERPRPGRGPHVAAAVRSACRHVAPPPSHCRCLASRNPPHAHYRWSQLVVHFHPYRR</sequence>